<feature type="transmembrane region" description="Helical" evidence="6">
    <location>
        <begin position="20"/>
        <end position="45"/>
    </location>
</feature>
<evidence type="ECO:0000313" key="7">
    <source>
        <dbReference type="EMBL" id="WIA13639.1"/>
    </source>
</evidence>
<dbReference type="PANTHER" id="PTHR30520">
    <property type="entry name" value="FORMATE TRANSPORTER-RELATED"/>
    <property type="match status" value="1"/>
</dbReference>
<evidence type="ECO:0000256" key="4">
    <source>
        <dbReference type="ARBA" id="ARBA00023136"/>
    </source>
</evidence>
<keyword evidence="4 6" id="KW-0472">Membrane</keyword>
<accession>A0ABY8TXP2</accession>
<proteinExistence type="inferred from homology"/>
<evidence type="ECO:0000313" key="8">
    <source>
        <dbReference type="Proteomes" id="UP001244341"/>
    </source>
</evidence>
<evidence type="ECO:0000256" key="2">
    <source>
        <dbReference type="ARBA" id="ARBA00022692"/>
    </source>
</evidence>
<gene>
    <name evidence="7" type="ORF">OEZ85_007202</name>
</gene>
<evidence type="ECO:0000256" key="5">
    <source>
        <dbReference type="ARBA" id="ARBA00049660"/>
    </source>
</evidence>
<keyword evidence="8" id="KW-1185">Reference proteome</keyword>
<dbReference type="InterPro" id="IPR023271">
    <property type="entry name" value="Aquaporin-like"/>
</dbReference>
<comment type="similarity">
    <text evidence="5">Belongs to the FNT transporter (TC 1.A.16) family.</text>
</comment>
<reference evidence="7 8" key="1">
    <citation type="submission" date="2023-05" db="EMBL/GenBank/DDBJ databases">
        <title>A 100% complete, gapless, phased diploid assembly of the Scenedesmus obliquus UTEX 3031 genome.</title>
        <authorList>
            <person name="Biondi T.C."/>
            <person name="Hanschen E.R."/>
            <person name="Kwon T."/>
            <person name="Eng W."/>
            <person name="Kruse C.P.S."/>
            <person name="Koehler S.I."/>
            <person name="Kunde Y."/>
            <person name="Gleasner C.D."/>
            <person name="You Mak K.T."/>
            <person name="Polle J."/>
            <person name="Hovde B.T."/>
            <person name="Starkenburg S.R."/>
        </authorList>
    </citation>
    <scope>NUCLEOTIDE SEQUENCE [LARGE SCALE GENOMIC DNA]</scope>
    <source>
        <strain evidence="7 8">DOE0152z</strain>
    </source>
</reference>
<evidence type="ECO:0000256" key="1">
    <source>
        <dbReference type="ARBA" id="ARBA00004141"/>
    </source>
</evidence>
<dbReference type="EMBL" id="CP126211">
    <property type="protein sequence ID" value="WIA13639.1"/>
    <property type="molecule type" value="Genomic_DNA"/>
</dbReference>
<dbReference type="Gene3D" id="1.20.1080.10">
    <property type="entry name" value="Glycerol uptake facilitator protein"/>
    <property type="match status" value="2"/>
</dbReference>
<protein>
    <recommendedName>
        <fullName evidence="9">Formate/nitrite transporter</fullName>
    </recommendedName>
</protein>
<organism evidence="7 8">
    <name type="scientific">Tetradesmus obliquus</name>
    <name type="common">Green alga</name>
    <name type="synonym">Acutodesmus obliquus</name>
    <dbReference type="NCBI Taxonomy" id="3088"/>
    <lineage>
        <taxon>Eukaryota</taxon>
        <taxon>Viridiplantae</taxon>
        <taxon>Chlorophyta</taxon>
        <taxon>core chlorophytes</taxon>
        <taxon>Chlorophyceae</taxon>
        <taxon>CS clade</taxon>
        <taxon>Sphaeropleales</taxon>
        <taxon>Scenedesmaceae</taxon>
        <taxon>Tetradesmus</taxon>
    </lineage>
</organism>
<comment type="subcellular location">
    <subcellularLocation>
        <location evidence="1">Membrane</location>
        <topology evidence="1">Multi-pass membrane protein</topology>
    </subcellularLocation>
</comment>
<name>A0ABY8TXP2_TETOB</name>
<dbReference type="Proteomes" id="UP001244341">
    <property type="component" value="Chromosome 4b"/>
</dbReference>
<evidence type="ECO:0000256" key="3">
    <source>
        <dbReference type="ARBA" id="ARBA00022989"/>
    </source>
</evidence>
<sequence>MVLAACVYPRQWLEDSPGLFSLLFGAVGFPFSFTIILVCGAELYTSMCAYMMAAWWERKVTMRTCLRMWALSWLWNFVGCAIFVGLMYASGLYHHKDWYIKLLAVKKVSYSWGATLVRGIFANWQALERDRSGSEEGVVQPGPTLVRNIFGNWLVCVATWQANAAQDLTGKAVAIWLPISAFAMLGFEHCIANQFLIPMGIALGAPVSARQFVVSNLIPATIGNWIGGAICMATVYAWVYGSPPQQLAAWWEQRRHRHALQSDAVAVVTEPNNRGKGGKP</sequence>
<dbReference type="InterPro" id="IPR000292">
    <property type="entry name" value="For/NO2_transpt"/>
</dbReference>
<dbReference type="Pfam" id="PF01226">
    <property type="entry name" value="Form_Nir_trans"/>
    <property type="match status" value="2"/>
</dbReference>
<feature type="transmembrane region" description="Helical" evidence="6">
    <location>
        <begin position="66"/>
        <end position="89"/>
    </location>
</feature>
<dbReference type="PANTHER" id="PTHR30520:SF6">
    <property type="entry name" value="FORMATE_NITRATE FAMILY TRANSPORTER (EUROFUNG)"/>
    <property type="match status" value="1"/>
</dbReference>
<keyword evidence="3 6" id="KW-1133">Transmembrane helix</keyword>
<evidence type="ECO:0008006" key="9">
    <source>
        <dbReference type="Google" id="ProtNLM"/>
    </source>
</evidence>
<evidence type="ECO:0000256" key="6">
    <source>
        <dbReference type="SAM" id="Phobius"/>
    </source>
</evidence>
<keyword evidence="2 6" id="KW-0812">Transmembrane</keyword>